<evidence type="ECO:0000256" key="1">
    <source>
        <dbReference type="SAM" id="MobiDB-lite"/>
    </source>
</evidence>
<evidence type="ECO:0000313" key="2">
    <source>
        <dbReference type="EMBL" id="GGU55526.1"/>
    </source>
</evidence>
<name>A0ABQ2UWU5_9ACTN</name>
<comment type="caution">
    <text evidence="2">The sequence shown here is derived from an EMBL/GenBank/DDBJ whole genome shotgun (WGS) entry which is preliminary data.</text>
</comment>
<reference evidence="3" key="1">
    <citation type="journal article" date="2019" name="Int. J. Syst. Evol. Microbiol.">
        <title>The Global Catalogue of Microorganisms (GCM) 10K type strain sequencing project: providing services to taxonomists for standard genome sequencing and annotation.</title>
        <authorList>
            <consortium name="The Broad Institute Genomics Platform"/>
            <consortium name="The Broad Institute Genome Sequencing Center for Infectious Disease"/>
            <person name="Wu L."/>
            <person name="Ma J."/>
        </authorList>
    </citation>
    <scope>NUCLEOTIDE SEQUENCE [LARGE SCALE GENOMIC DNA]</scope>
    <source>
        <strain evidence="3">JCM 3399</strain>
    </source>
</reference>
<protein>
    <submittedName>
        <fullName evidence="2">Uncharacterized protein</fullName>
    </submittedName>
</protein>
<feature type="region of interest" description="Disordered" evidence="1">
    <location>
        <begin position="143"/>
        <end position="162"/>
    </location>
</feature>
<dbReference type="RefSeq" id="WP_308427618.1">
    <property type="nucleotide sequence ID" value="NZ_BMRP01000005.1"/>
</dbReference>
<keyword evidence="3" id="KW-1185">Reference proteome</keyword>
<dbReference type="Proteomes" id="UP000654471">
    <property type="component" value="Unassembled WGS sequence"/>
</dbReference>
<gene>
    <name evidence="2" type="ORF">GCM10010211_20350</name>
</gene>
<dbReference type="EMBL" id="BMRP01000005">
    <property type="protein sequence ID" value="GGU55526.1"/>
    <property type="molecule type" value="Genomic_DNA"/>
</dbReference>
<sequence>MAPELSVGELLESLSASDRDVVVRLWINPFARTARRLGGVVPTRDDAGRPVVFIAEAKDTESLGTLPEPTVGDLLDQLSACDRDAVVQLALNPDFPMAHRAGPVAGARDEKDRPVLFLTEPDEDEAEQFGPLLPHVAVALAWHEPTEAPPRRRRGTRPGGGQ</sequence>
<evidence type="ECO:0000313" key="3">
    <source>
        <dbReference type="Proteomes" id="UP000654471"/>
    </source>
</evidence>
<accession>A0ABQ2UWU5</accession>
<organism evidence="2 3">
    <name type="scientific">Streptomyces albospinus</name>
    <dbReference type="NCBI Taxonomy" id="285515"/>
    <lineage>
        <taxon>Bacteria</taxon>
        <taxon>Bacillati</taxon>
        <taxon>Actinomycetota</taxon>
        <taxon>Actinomycetes</taxon>
        <taxon>Kitasatosporales</taxon>
        <taxon>Streptomycetaceae</taxon>
        <taxon>Streptomyces</taxon>
    </lineage>
</organism>
<proteinExistence type="predicted"/>